<keyword evidence="3 6" id="KW-0378">Hydrolase</keyword>
<evidence type="ECO:0000256" key="1">
    <source>
        <dbReference type="ARBA" id="ARBA00022694"/>
    </source>
</evidence>
<dbReference type="CDD" id="cd01285">
    <property type="entry name" value="nucleoside_deaminase"/>
    <property type="match status" value="1"/>
</dbReference>
<name>A0A261FP63_9BIFI</name>
<dbReference type="GO" id="GO:0052717">
    <property type="term" value="F:tRNA-specific adenosine-34 deaminase activity"/>
    <property type="evidence" value="ECO:0007669"/>
    <property type="project" value="UniProtKB-UniRule"/>
</dbReference>
<dbReference type="EMBL" id="MWWX01000012">
    <property type="protein sequence ID" value="OZG60929.1"/>
    <property type="molecule type" value="Genomic_DNA"/>
</dbReference>
<evidence type="ECO:0000256" key="2">
    <source>
        <dbReference type="ARBA" id="ARBA00022723"/>
    </source>
</evidence>
<dbReference type="Gene3D" id="3.40.140.10">
    <property type="entry name" value="Cytidine Deaminase, domain 2"/>
    <property type="match status" value="1"/>
</dbReference>
<dbReference type="EC" id="3.5.4.33" evidence="6"/>
<dbReference type="GO" id="GO:0008270">
    <property type="term" value="F:zinc ion binding"/>
    <property type="evidence" value="ECO:0007669"/>
    <property type="project" value="UniProtKB-UniRule"/>
</dbReference>
<keyword evidence="1 6" id="KW-0819">tRNA processing</keyword>
<dbReference type="PROSITE" id="PS51747">
    <property type="entry name" value="CYT_DCMP_DEAMINASES_2"/>
    <property type="match status" value="1"/>
</dbReference>
<dbReference type="STRING" id="1603886.GCA_001895165_01090"/>
<feature type="binding site" evidence="6">
    <location>
        <position position="47"/>
    </location>
    <ligand>
        <name>Zn(2+)</name>
        <dbReference type="ChEBI" id="CHEBI:29105"/>
        <note>catalytic</note>
    </ligand>
</feature>
<evidence type="ECO:0000256" key="7">
    <source>
        <dbReference type="SAM" id="MobiDB-lite"/>
    </source>
</evidence>
<gene>
    <name evidence="6" type="primary">tadA</name>
    <name evidence="9" type="ORF">BLEM_1649</name>
</gene>
<dbReference type="AlphaFoldDB" id="A0A261FP63"/>
<dbReference type="HAMAP" id="MF_00972">
    <property type="entry name" value="tRNA_aden_deaminase"/>
    <property type="match status" value="1"/>
</dbReference>
<evidence type="ECO:0000313" key="9">
    <source>
        <dbReference type="EMBL" id="OZG60929.1"/>
    </source>
</evidence>
<reference evidence="9 10" key="1">
    <citation type="journal article" date="2017" name="BMC Genomics">
        <title>Comparative genomic and phylogenomic analyses of the Bifidobacteriaceae family.</title>
        <authorList>
            <person name="Lugli G.A."/>
            <person name="Milani C."/>
            <person name="Turroni F."/>
            <person name="Duranti S."/>
            <person name="Mancabelli L."/>
            <person name="Mangifesta M."/>
            <person name="Ferrario C."/>
            <person name="Modesto M."/>
            <person name="Mattarelli P."/>
            <person name="Jiri K."/>
            <person name="van Sinderen D."/>
            <person name="Ventura M."/>
        </authorList>
    </citation>
    <scope>NUCLEOTIDE SEQUENCE [LARGE SCALE GENOMIC DNA]</scope>
    <source>
        <strain evidence="9 10">DSM 28807</strain>
    </source>
</reference>
<protein>
    <recommendedName>
        <fullName evidence="6">tRNA-specific adenosine deaminase</fullName>
        <ecNumber evidence="6">3.5.4.33</ecNumber>
    </recommendedName>
</protein>
<evidence type="ECO:0000259" key="8">
    <source>
        <dbReference type="PROSITE" id="PS51747"/>
    </source>
</evidence>
<sequence>MRQALDLARQAARSGDVPVGAVVLDSDGRIIGRGYNTREAQGDPLAHAEILAMREAAQSRSSQDAASPYPEASQPPASRHPGAAQPASSQLSSSPHPGAESPPSRRPEDSQPASPHPEVSQLPSPRHPERSEAKSRDLTAWNLADCTLVVTLEPCPMCAGACLQTHIGRIIFGAWDAKLGACGSVWDIPRDPHVGHVPQVVGGVNEQDCAALLTDFFAARR</sequence>
<dbReference type="PANTHER" id="PTHR11079">
    <property type="entry name" value="CYTOSINE DEAMINASE FAMILY MEMBER"/>
    <property type="match status" value="1"/>
</dbReference>
<dbReference type="Pfam" id="PF14437">
    <property type="entry name" value="MafB19-deam"/>
    <property type="match status" value="1"/>
</dbReference>
<keyword evidence="4 6" id="KW-0862">Zinc</keyword>
<dbReference type="SUPFAM" id="SSF53927">
    <property type="entry name" value="Cytidine deaminase-like"/>
    <property type="match status" value="1"/>
</dbReference>
<dbReference type="InterPro" id="IPR028883">
    <property type="entry name" value="tRNA_aden_deaminase"/>
</dbReference>
<feature type="domain" description="CMP/dCMP-type deaminase" evidence="8">
    <location>
        <begin position="1"/>
        <end position="186"/>
    </location>
</feature>
<dbReference type="InterPro" id="IPR016193">
    <property type="entry name" value="Cytidine_deaminase-like"/>
</dbReference>
<feature type="compositionally biased region" description="Basic and acidic residues" evidence="7">
    <location>
        <begin position="126"/>
        <end position="136"/>
    </location>
</feature>
<feature type="active site" description="Proton donor" evidence="6">
    <location>
        <position position="49"/>
    </location>
</feature>
<evidence type="ECO:0000256" key="3">
    <source>
        <dbReference type="ARBA" id="ARBA00022801"/>
    </source>
</evidence>
<dbReference type="PANTHER" id="PTHR11079:SF202">
    <property type="entry name" value="TRNA-SPECIFIC ADENOSINE DEAMINASE"/>
    <property type="match status" value="1"/>
</dbReference>
<comment type="function">
    <text evidence="6">Catalyzes the deamination of adenosine to inosine at the wobble position 34 of tRNA(Arg2).</text>
</comment>
<organism evidence="9 10">
    <name type="scientific">Bifidobacterium lemurum</name>
    <dbReference type="NCBI Taxonomy" id="1603886"/>
    <lineage>
        <taxon>Bacteria</taxon>
        <taxon>Bacillati</taxon>
        <taxon>Actinomycetota</taxon>
        <taxon>Actinomycetes</taxon>
        <taxon>Bifidobacteriales</taxon>
        <taxon>Bifidobacteriaceae</taxon>
        <taxon>Bifidobacterium</taxon>
    </lineage>
</organism>
<feature type="compositionally biased region" description="Low complexity" evidence="7">
    <location>
        <begin position="81"/>
        <end position="99"/>
    </location>
</feature>
<comment type="caution">
    <text evidence="9">The sequence shown here is derived from an EMBL/GenBank/DDBJ whole genome shotgun (WGS) entry which is preliminary data.</text>
</comment>
<feature type="region of interest" description="Disordered" evidence="7">
    <location>
        <begin position="55"/>
        <end position="136"/>
    </location>
</feature>
<comment type="similarity">
    <text evidence="6">Belongs to the cytidine and deoxycytidylate deaminase family.</text>
</comment>
<dbReference type="GO" id="GO:0002100">
    <property type="term" value="P:tRNA wobble adenosine to inosine editing"/>
    <property type="evidence" value="ECO:0007669"/>
    <property type="project" value="UniProtKB-UniRule"/>
</dbReference>
<evidence type="ECO:0000256" key="4">
    <source>
        <dbReference type="ARBA" id="ARBA00022833"/>
    </source>
</evidence>
<dbReference type="Proteomes" id="UP000216352">
    <property type="component" value="Unassembled WGS sequence"/>
</dbReference>
<evidence type="ECO:0000313" key="10">
    <source>
        <dbReference type="Proteomes" id="UP000216352"/>
    </source>
</evidence>
<dbReference type="InterPro" id="IPR002125">
    <property type="entry name" value="CMP_dCMP_dom"/>
</dbReference>
<proteinExistence type="inferred from homology"/>
<feature type="binding site" evidence="6">
    <location>
        <position position="155"/>
    </location>
    <ligand>
        <name>Zn(2+)</name>
        <dbReference type="ChEBI" id="CHEBI:29105"/>
        <note>catalytic</note>
    </ligand>
</feature>
<dbReference type="Pfam" id="PF00383">
    <property type="entry name" value="dCMP_cyt_deam_1"/>
    <property type="match status" value="1"/>
</dbReference>
<comment type="catalytic activity">
    <reaction evidence="5 6">
        <text>adenosine(34) in tRNA + H2O + H(+) = inosine(34) in tRNA + NH4(+)</text>
        <dbReference type="Rhea" id="RHEA:43168"/>
        <dbReference type="Rhea" id="RHEA-COMP:10373"/>
        <dbReference type="Rhea" id="RHEA-COMP:10374"/>
        <dbReference type="ChEBI" id="CHEBI:15377"/>
        <dbReference type="ChEBI" id="CHEBI:15378"/>
        <dbReference type="ChEBI" id="CHEBI:28938"/>
        <dbReference type="ChEBI" id="CHEBI:74411"/>
        <dbReference type="ChEBI" id="CHEBI:82852"/>
        <dbReference type="EC" id="3.5.4.33"/>
    </reaction>
</comment>
<accession>A0A261FP63</accession>
<dbReference type="InterPro" id="IPR058535">
    <property type="entry name" value="MafB19-deam"/>
</dbReference>
<feature type="binding site" evidence="6">
    <location>
        <position position="158"/>
    </location>
    <ligand>
        <name>Zn(2+)</name>
        <dbReference type="ChEBI" id="CHEBI:29105"/>
        <note>catalytic</note>
    </ligand>
</feature>
<evidence type="ECO:0000256" key="6">
    <source>
        <dbReference type="HAMAP-Rule" id="MF_00972"/>
    </source>
</evidence>
<comment type="cofactor">
    <cofactor evidence="6">
        <name>Zn(2+)</name>
        <dbReference type="ChEBI" id="CHEBI:29105"/>
    </cofactor>
    <text evidence="6">Binds 1 zinc ion per subunit.</text>
</comment>
<keyword evidence="10" id="KW-1185">Reference proteome</keyword>
<feature type="compositionally biased region" description="Low complexity" evidence="7">
    <location>
        <begin position="56"/>
        <end position="67"/>
    </location>
</feature>
<comment type="subunit">
    <text evidence="6">Homodimer.</text>
</comment>
<keyword evidence="2 6" id="KW-0479">Metal-binding</keyword>
<evidence type="ECO:0000256" key="5">
    <source>
        <dbReference type="ARBA" id="ARBA00048045"/>
    </source>
</evidence>